<dbReference type="InterPro" id="IPR029063">
    <property type="entry name" value="SAM-dependent_MTases_sf"/>
</dbReference>
<dbReference type="EC" id="2.1.1.-" evidence="5"/>
<dbReference type="InterPro" id="IPR003115">
    <property type="entry name" value="ParB_N"/>
</dbReference>
<comment type="caution">
    <text evidence="7">The sequence shown here is derived from an EMBL/GenBank/DDBJ whole genome shotgun (WGS) entry which is preliminary data.</text>
</comment>
<evidence type="ECO:0000259" key="6">
    <source>
        <dbReference type="SMART" id="SM00470"/>
    </source>
</evidence>
<dbReference type="InterPro" id="IPR002052">
    <property type="entry name" value="DNA_methylase_N6_adenine_CS"/>
</dbReference>
<comment type="catalytic activity">
    <reaction evidence="4">
        <text>a 2'-deoxyadenosine in DNA + S-adenosyl-L-methionine = an N(6)-methyl-2'-deoxyadenosine in DNA + S-adenosyl-L-homocysteine + H(+)</text>
        <dbReference type="Rhea" id="RHEA:15197"/>
        <dbReference type="Rhea" id="RHEA-COMP:12418"/>
        <dbReference type="Rhea" id="RHEA-COMP:12419"/>
        <dbReference type="ChEBI" id="CHEBI:15378"/>
        <dbReference type="ChEBI" id="CHEBI:57856"/>
        <dbReference type="ChEBI" id="CHEBI:59789"/>
        <dbReference type="ChEBI" id="CHEBI:90615"/>
        <dbReference type="ChEBI" id="CHEBI:90616"/>
        <dbReference type="EC" id="2.1.1.72"/>
    </reaction>
</comment>
<evidence type="ECO:0000256" key="4">
    <source>
        <dbReference type="ARBA" id="ARBA00047942"/>
    </source>
</evidence>
<dbReference type="GO" id="GO:0045881">
    <property type="term" value="P:positive regulation of sporulation resulting in formation of a cellular spore"/>
    <property type="evidence" value="ECO:0007669"/>
    <property type="project" value="TreeGrafter"/>
</dbReference>
<dbReference type="Pfam" id="PF02195">
    <property type="entry name" value="ParB_N"/>
    <property type="match status" value="1"/>
</dbReference>
<dbReference type="EMBL" id="QYUK01000011">
    <property type="protein sequence ID" value="RJF88613.1"/>
    <property type="molecule type" value="Genomic_DNA"/>
</dbReference>
<dbReference type="PANTHER" id="PTHR33375:SF1">
    <property type="entry name" value="CHROMOSOME-PARTITIONING PROTEIN PARB-RELATED"/>
    <property type="match status" value="1"/>
</dbReference>
<protein>
    <recommendedName>
        <fullName evidence="5">Methyltransferase</fullName>
        <ecNumber evidence="5">2.1.1.-</ecNumber>
    </recommendedName>
</protein>
<dbReference type="PRINTS" id="PR00508">
    <property type="entry name" value="S21N4MTFRASE"/>
</dbReference>
<dbReference type="PANTHER" id="PTHR33375">
    <property type="entry name" value="CHROMOSOME-PARTITIONING PROTEIN PARB-RELATED"/>
    <property type="match status" value="1"/>
</dbReference>
<dbReference type="InterPro" id="IPR050336">
    <property type="entry name" value="Chromosome_partition/occlusion"/>
</dbReference>
<dbReference type="GO" id="GO:0032259">
    <property type="term" value="P:methylation"/>
    <property type="evidence" value="ECO:0007669"/>
    <property type="project" value="UniProtKB-KW"/>
</dbReference>
<dbReference type="AlphaFoldDB" id="A0A418WF21"/>
<dbReference type="GO" id="GO:0007059">
    <property type="term" value="P:chromosome segregation"/>
    <property type="evidence" value="ECO:0007669"/>
    <property type="project" value="TreeGrafter"/>
</dbReference>
<dbReference type="Gene3D" id="3.40.50.150">
    <property type="entry name" value="Vaccinia Virus protein VP39"/>
    <property type="match status" value="1"/>
</dbReference>
<evidence type="ECO:0000256" key="1">
    <source>
        <dbReference type="ARBA" id="ARBA00006594"/>
    </source>
</evidence>
<sequence>MPAPTADPLIEMVPVSSLRPYARNPRTHTKKQIRQIAESIRTFGWTNPILVDGEDGVIAGYGRLEAAKQLGIERVPIIRLANMTEARKRTYIIADNRLAELAGWDDNLLAIELQGLLEIDLDFNIEITGFETAEIDMLILGLNDAGDEDEADNLPPIGGQPITQIGDLWLLGRHRLLCADATQATSYTRLMAGEQAQMVFTDPPYNVPIDGHVCGLGSVKHAEFAMASGEMSEAEFTAFLETVLGQLASHSADGAIHFVCMDWRHLFELLKAGRRVYGALQNLCVWNKTNGGMGSLYRSKHELVGVFKVGRAAHVNNVALGAHGRYRTNVWDYPGVNAFGKDREAALAMHPTVKPVALVEDAILDCSRRGDIVLDAFSGSGTTLIAAERAGRRSFGLELDPGYVDVTLKRFRDQTGIEPAHADSGLTLAELE</sequence>
<dbReference type="Pfam" id="PF01555">
    <property type="entry name" value="N6_N4_Mtase"/>
    <property type="match status" value="1"/>
</dbReference>
<evidence type="ECO:0000256" key="5">
    <source>
        <dbReference type="RuleBase" id="RU362026"/>
    </source>
</evidence>
<dbReference type="Proteomes" id="UP000284605">
    <property type="component" value="Unassembled WGS sequence"/>
</dbReference>
<dbReference type="InterPro" id="IPR001091">
    <property type="entry name" value="RM_Methyltransferase"/>
</dbReference>
<reference evidence="7 8" key="1">
    <citation type="submission" date="2018-09" db="EMBL/GenBank/DDBJ databases">
        <authorList>
            <person name="Zhu H."/>
        </authorList>
    </citation>
    <scope>NUCLEOTIDE SEQUENCE [LARGE SCALE GENOMIC DNA]</scope>
    <source>
        <strain evidence="7 8">K1W22B-8</strain>
    </source>
</reference>
<dbReference type="CDD" id="cd16403">
    <property type="entry name" value="ParB_N_like_MT"/>
    <property type="match status" value="1"/>
</dbReference>
<gene>
    <name evidence="7" type="ORF">D3874_17755</name>
</gene>
<dbReference type="SUPFAM" id="SSF53335">
    <property type="entry name" value="S-adenosyl-L-methionine-dependent methyltransferases"/>
    <property type="match status" value="1"/>
</dbReference>
<comment type="similarity">
    <text evidence="1 5">Belongs to the N(4)/N(6)-methyltransferase family.</text>
</comment>
<evidence type="ECO:0000256" key="3">
    <source>
        <dbReference type="ARBA" id="ARBA00022679"/>
    </source>
</evidence>
<dbReference type="SMART" id="SM00470">
    <property type="entry name" value="ParB"/>
    <property type="match status" value="1"/>
</dbReference>
<dbReference type="InterPro" id="IPR002941">
    <property type="entry name" value="DNA_methylase_N4/N6"/>
</dbReference>
<dbReference type="SUPFAM" id="SSF110849">
    <property type="entry name" value="ParB/Sulfiredoxin"/>
    <property type="match status" value="1"/>
</dbReference>
<dbReference type="InterPro" id="IPR036086">
    <property type="entry name" value="ParB/Sulfiredoxin_sf"/>
</dbReference>
<keyword evidence="8" id="KW-1185">Reference proteome</keyword>
<dbReference type="GO" id="GO:0008170">
    <property type="term" value="F:N-methyltransferase activity"/>
    <property type="evidence" value="ECO:0007669"/>
    <property type="project" value="InterPro"/>
</dbReference>
<feature type="domain" description="ParB-like N-terminal" evidence="6">
    <location>
        <begin position="11"/>
        <end position="96"/>
    </location>
</feature>
<organism evidence="7 8">
    <name type="scientific">Oleomonas cavernae</name>
    <dbReference type="NCBI Taxonomy" id="2320859"/>
    <lineage>
        <taxon>Bacteria</taxon>
        <taxon>Pseudomonadati</taxon>
        <taxon>Pseudomonadota</taxon>
        <taxon>Alphaproteobacteria</taxon>
        <taxon>Acetobacterales</taxon>
        <taxon>Acetobacteraceae</taxon>
        <taxon>Oleomonas</taxon>
    </lineage>
</organism>
<evidence type="ECO:0000313" key="7">
    <source>
        <dbReference type="EMBL" id="RJF88613.1"/>
    </source>
</evidence>
<accession>A0A418WF21</accession>
<evidence type="ECO:0000256" key="2">
    <source>
        <dbReference type="ARBA" id="ARBA00022603"/>
    </source>
</evidence>
<dbReference type="RefSeq" id="WP_119779246.1">
    <property type="nucleotide sequence ID" value="NZ_QYUK01000011.1"/>
</dbReference>
<keyword evidence="2 7" id="KW-0489">Methyltransferase</keyword>
<dbReference type="PIRSF" id="PIRSF036758">
    <property type="entry name" value="Aden_M_ParB"/>
    <property type="match status" value="1"/>
</dbReference>
<keyword evidence="3" id="KW-0808">Transferase</keyword>
<dbReference type="Gene3D" id="3.90.1530.10">
    <property type="entry name" value="Conserved hypothetical protein from pyrococcus furiosus pfu- 392566-001, ParB domain"/>
    <property type="match status" value="1"/>
</dbReference>
<name>A0A418WF21_9PROT</name>
<dbReference type="PROSITE" id="PS00092">
    <property type="entry name" value="N6_MTASE"/>
    <property type="match status" value="1"/>
</dbReference>
<dbReference type="GO" id="GO:0003677">
    <property type="term" value="F:DNA binding"/>
    <property type="evidence" value="ECO:0007669"/>
    <property type="project" value="InterPro"/>
</dbReference>
<dbReference type="OrthoDB" id="7806498at2"/>
<dbReference type="GO" id="GO:0009007">
    <property type="term" value="F:site-specific DNA-methyltransferase (adenine-specific) activity"/>
    <property type="evidence" value="ECO:0007669"/>
    <property type="project" value="UniProtKB-EC"/>
</dbReference>
<proteinExistence type="inferred from homology"/>
<evidence type="ECO:0000313" key="8">
    <source>
        <dbReference type="Proteomes" id="UP000284605"/>
    </source>
</evidence>
<dbReference type="InterPro" id="IPR015840">
    <property type="entry name" value="DNA_MeTrfase_ParB"/>
</dbReference>
<dbReference type="GO" id="GO:0005694">
    <property type="term" value="C:chromosome"/>
    <property type="evidence" value="ECO:0007669"/>
    <property type="project" value="TreeGrafter"/>
</dbReference>